<keyword evidence="4 6" id="KW-1133">Transmembrane helix</keyword>
<sequence length="104" mass="11968">MMSYEEHYWGITDPICLVFLFIIFAYFILMEAYVGWTVGKRILSTRVVDETGYKIGFTKSIIRNTLRLVDGLPAFNILGVILILSSPKGQRFGDRIAKTFVVRR</sequence>
<dbReference type="Pfam" id="PF06271">
    <property type="entry name" value="RDD"/>
    <property type="match status" value="1"/>
</dbReference>
<feature type="transmembrane region" description="Helical" evidence="6">
    <location>
        <begin position="12"/>
        <end position="36"/>
    </location>
</feature>
<comment type="caution">
    <text evidence="8">The sequence shown here is derived from an EMBL/GenBank/DDBJ whole genome shotgun (WGS) entry which is preliminary data.</text>
</comment>
<dbReference type="AlphaFoldDB" id="X1KYU3"/>
<feature type="domain" description="RDD" evidence="7">
    <location>
        <begin position="15"/>
        <end position="98"/>
    </location>
</feature>
<keyword evidence="2" id="KW-1003">Cell membrane</keyword>
<evidence type="ECO:0000256" key="3">
    <source>
        <dbReference type="ARBA" id="ARBA00022692"/>
    </source>
</evidence>
<reference evidence="8" key="1">
    <citation type="journal article" date="2014" name="Front. Microbiol.">
        <title>High frequency of phylogenetically diverse reductive dehalogenase-homologous genes in deep subseafloor sedimentary metagenomes.</title>
        <authorList>
            <person name="Kawai M."/>
            <person name="Futagami T."/>
            <person name="Toyoda A."/>
            <person name="Takaki Y."/>
            <person name="Nishi S."/>
            <person name="Hori S."/>
            <person name="Arai W."/>
            <person name="Tsubouchi T."/>
            <person name="Morono Y."/>
            <person name="Uchiyama I."/>
            <person name="Ito T."/>
            <person name="Fujiyama A."/>
            <person name="Inagaki F."/>
            <person name="Takami H."/>
        </authorList>
    </citation>
    <scope>NUCLEOTIDE SEQUENCE</scope>
    <source>
        <strain evidence="8">Expedition CK06-06</strain>
    </source>
</reference>
<dbReference type="PANTHER" id="PTHR36115:SF6">
    <property type="entry name" value="PROLINE-RICH ANTIGEN HOMOLOG"/>
    <property type="match status" value="1"/>
</dbReference>
<accession>X1KYU3</accession>
<evidence type="ECO:0000256" key="6">
    <source>
        <dbReference type="SAM" id="Phobius"/>
    </source>
</evidence>
<dbReference type="InterPro" id="IPR010432">
    <property type="entry name" value="RDD"/>
</dbReference>
<dbReference type="InterPro" id="IPR051791">
    <property type="entry name" value="Pra-immunoreactive"/>
</dbReference>
<comment type="subcellular location">
    <subcellularLocation>
        <location evidence="1">Cell membrane</location>
        <topology evidence="1">Multi-pass membrane protein</topology>
    </subcellularLocation>
</comment>
<evidence type="ECO:0000256" key="4">
    <source>
        <dbReference type="ARBA" id="ARBA00022989"/>
    </source>
</evidence>
<evidence type="ECO:0000256" key="1">
    <source>
        <dbReference type="ARBA" id="ARBA00004651"/>
    </source>
</evidence>
<gene>
    <name evidence="8" type="ORF">S06H3_04678</name>
</gene>
<name>X1KYU3_9ZZZZ</name>
<evidence type="ECO:0000313" key="8">
    <source>
        <dbReference type="EMBL" id="GAH98810.1"/>
    </source>
</evidence>
<protein>
    <recommendedName>
        <fullName evidence="7">RDD domain-containing protein</fullName>
    </recommendedName>
</protein>
<evidence type="ECO:0000259" key="7">
    <source>
        <dbReference type="Pfam" id="PF06271"/>
    </source>
</evidence>
<evidence type="ECO:0000256" key="2">
    <source>
        <dbReference type="ARBA" id="ARBA00022475"/>
    </source>
</evidence>
<evidence type="ECO:0000256" key="5">
    <source>
        <dbReference type="ARBA" id="ARBA00023136"/>
    </source>
</evidence>
<proteinExistence type="predicted"/>
<organism evidence="8">
    <name type="scientific">marine sediment metagenome</name>
    <dbReference type="NCBI Taxonomy" id="412755"/>
    <lineage>
        <taxon>unclassified sequences</taxon>
        <taxon>metagenomes</taxon>
        <taxon>ecological metagenomes</taxon>
    </lineage>
</organism>
<dbReference type="EMBL" id="BARV01001661">
    <property type="protein sequence ID" value="GAH98810.1"/>
    <property type="molecule type" value="Genomic_DNA"/>
</dbReference>
<keyword evidence="5 6" id="KW-0472">Membrane</keyword>
<keyword evidence="3 6" id="KW-0812">Transmembrane</keyword>
<dbReference type="GO" id="GO:0005886">
    <property type="term" value="C:plasma membrane"/>
    <property type="evidence" value="ECO:0007669"/>
    <property type="project" value="UniProtKB-SubCell"/>
</dbReference>
<dbReference type="PANTHER" id="PTHR36115">
    <property type="entry name" value="PROLINE-RICH ANTIGEN HOMOLOG-RELATED"/>
    <property type="match status" value="1"/>
</dbReference>